<dbReference type="InterPro" id="IPR042098">
    <property type="entry name" value="TauD-like_sf"/>
</dbReference>
<organism evidence="5 6">
    <name type="scientific">Chryseolinea serpens</name>
    <dbReference type="NCBI Taxonomy" id="947013"/>
    <lineage>
        <taxon>Bacteria</taxon>
        <taxon>Pseudomonadati</taxon>
        <taxon>Bacteroidota</taxon>
        <taxon>Cytophagia</taxon>
        <taxon>Cytophagales</taxon>
        <taxon>Fulvivirgaceae</taxon>
        <taxon>Chryseolinea</taxon>
    </lineage>
</organism>
<keyword evidence="3" id="KW-0045">Antibiotic biosynthesis</keyword>
<evidence type="ECO:0000313" key="6">
    <source>
        <dbReference type="Proteomes" id="UP000184212"/>
    </source>
</evidence>
<evidence type="ECO:0000256" key="3">
    <source>
        <dbReference type="ARBA" id="ARBA00023194"/>
    </source>
</evidence>
<dbReference type="GO" id="GO:0016706">
    <property type="term" value="F:2-oxoglutarate-dependent dioxygenase activity"/>
    <property type="evidence" value="ECO:0007669"/>
    <property type="project" value="UniProtKB-ARBA"/>
</dbReference>
<sequence length="324" mass="37477">MNTLQLNNLVDVSEDRIEIQFQETTGQAPFTVQCNGSPQASAAWLQENRQKIYSLLQEQGAVLLRGFPIDSAEAFEKTFRQFFPDILTYKNRTSPRDEVISKIYTSTSHPPDQHINMHTENSYAGSFNNFLGFFCLLPSETGGETPIADERKIIASIDAKARTKFENLGVRYVRNTIPGIGLGWRTIYQTEDRQEVEKFLIENNVQFEWISDDHLRTRWTLPAFRPHHTTGEKVWFNHMYFGHQSLFDPTVIEFLGEDNLPFTTFYGDGSVIEDDTIQQFNDAYEKYKIVFRWQKGDLLLLDNMMYSHGRNPFTGKRTILVAMA</sequence>
<dbReference type="EMBL" id="FQWQ01000004">
    <property type="protein sequence ID" value="SHH71956.1"/>
    <property type="molecule type" value="Genomic_DNA"/>
</dbReference>
<keyword evidence="5" id="KW-0223">Dioxygenase</keyword>
<dbReference type="Proteomes" id="UP000184212">
    <property type="component" value="Unassembled WGS sequence"/>
</dbReference>
<gene>
    <name evidence="5" type="ORF">SAMN04488109_4945</name>
</gene>
<evidence type="ECO:0000313" key="5">
    <source>
        <dbReference type="EMBL" id="SHH71956.1"/>
    </source>
</evidence>
<dbReference type="OrthoDB" id="9769888at2"/>
<reference evidence="5 6" key="1">
    <citation type="submission" date="2016-11" db="EMBL/GenBank/DDBJ databases">
        <authorList>
            <person name="Jaros S."/>
            <person name="Januszkiewicz K."/>
            <person name="Wedrychowicz H."/>
        </authorList>
    </citation>
    <scope>NUCLEOTIDE SEQUENCE [LARGE SCALE GENOMIC DNA]</scope>
    <source>
        <strain evidence="5 6">DSM 24574</strain>
    </source>
</reference>
<dbReference type="Gene3D" id="3.60.130.10">
    <property type="entry name" value="Clavaminate synthase-like"/>
    <property type="match status" value="1"/>
</dbReference>
<protein>
    <submittedName>
        <fullName evidence="5">Taurine dioxygenase, alpha-ketoglutarate-dependent</fullName>
    </submittedName>
</protein>
<name>A0A1M5V9Q2_9BACT</name>
<accession>A0A1M5V9Q2</accession>
<dbReference type="Pfam" id="PF02668">
    <property type="entry name" value="TauD"/>
    <property type="match status" value="1"/>
</dbReference>
<dbReference type="STRING" id="947013.SAMN04488109_4945"/>
<evidence type="ECO:0000256" key="1">
    <source>
        <dbReference type="ARBA" id="ARBA00001954"/>
    </source>
</evidence>
<dbReference type="InterPro" id="IPR003819">
    <property type="entry name" value="TauD/TfdA-like"/>
</dbReference>
<dbReference type="InterPro" id="IPR050411">
    <property type="entry name" value="AlphaKG_dependent_hydroxylases"/>
</dbReference>
<feature type="domain" description="TauD/TfdA-like" evidence="4">
    <location>
        <begin position="36"/>
        <end position="323"/>
    </location>
</feature>
<proteinExistence type="predicted"/>
<evidence type="ECO:0000256" key="2">
    <source>
        <dbReference type="ARBA" id="ARBA00023002"/>
    </source>
</evidence>
<evidence type="ECO:0000259" key="4">
    <source>
        <dbReference type="Pfam" id="PF02668"/>
    </source>
</evidence>
<dbReference type="PANTHER" id="PTHR10696:SF56">
    <property type="entry name" value="TAUD_TFDA-LIKE DOMAIN-CONTAINING PROTEIN"/>
    <property type="match status" value="1"/>
</dbReference>
<keyword evidence="2" id="KW-0560">Oxidoreductase</keyword>
<comment type="cofactor">
    <cofactor evidence="1">
        <name>Fe(2+)</name>
        <dbReference type="ChEBI" id="CHEBI:29033"/>
    </cofactor>
</comment>
<dbReference type="RefSeq" id="WP_084138377.1">
    <property type="nucleotide sequence ID" value="NZ_FQWQ01000004.1"/>
</dbReference>
<dbReference type="GO" id="GO:0017000">
    <property type="term" value="P:antibiotic biosynthetic process"/>
    <property type="evidence" value="ECO:0007669"/>
    <property type="project" value="UniProtKB-KW"/>
</dbReference>
<dbReference type="AlphaFoldDB" id="A0A1M5V9Q2"/>
<keyword evidence="6" id="KW-1185">Reference proteome</keyword>
<dbReference type="SUPFAM" id="SSF51197">
    <property type="entry name" value="Clavaminate synthase-like"/>
    <property type="match status" value="1"/>
</dbReference>
<dbReference type="PANTHER" id="PTHR10696">
    <property type="entry name" value="GAMMA-BUTYROBETAINE HYDROXYLASE-RELATED"/>
    <property type="match status" value="1"/>
</dbReference>